<protein>
    <submittedName>
        <fullName evidence="2">Uncharacterized protein</fullName>
    </submittedName>
</protein>
<reference evidence="2" key="1">
    <citation type="submission" date="2019-06" db="EMBL/GenBank/DDBJ databases">
        <authorList>
            <person name="Murdoch R.W."/>
            <person name="Fathepure B."/>
        </authorList>
    </citation>
    <scope>NUCLEOTIDE SEQUENCE</scope>
</reference>
<name>A0A5B8R7P8_9ZZZZ</name>
<dbReference type="EMBL" id="MN079088">
    <property type="protein sequence ID" value="QEA04736.1"/>
    <property type="molecule type" value="Genomic_DNA"/>
</dbReference>
<evidence type="ECO:0000256" key="1">
    <source>
        <dbReference type="SAM" id="MobiDB-lite"/>
    </source>
</evidence>
<feature type="region of interest" description="Disordered" evidence="1">
    <location>
        <begin position="32"/>
        <end position="56"/>
    </location>
</feature>
<organism evidence="2">
    <name type="scientific">uncultured organism</name>
    <dbReference type="NCBI Taxonomy" id="155900"/>
    <lineage>
        <taxon>unclassified sequences</taxon>
        <taxon>environmental samples</taxon>
    </lineage>
</organism>
<gene>
    <name evidence="2" type="ORF">KBTEX_01044</name>
</gene>
<feature type="compositionally biased region" description="Gly residues" evidence="1">
    <location>
        <begin position="206"/>
        <end position="218"/>
    </location>
</feature>
<evidence type="ECO:0000313" key="2">
    <source>
        <dbReference type="EMBL" id="QEA04736.1"/>
    </source>
</evidence>
<feature type="compositionally biased region" description="Low complexity" evidence="1">
    <location>
        <begin position="44"/>
        <end position="54"/>
    </location>
</feature>
<feature type="region of interest" description="Disordered" evidence="1">
    <location>
        <begin position="191"/>
        <end position="218"/>
    </location>
</feature>
<proteinExistence type="predicted"/>
<sequence>MLKSKRFTTRQGLIVGLLAGALAVTAPAMAQQNGNGEGNGGGQAAQQKAAQQGGKLVESRLKVRKLSQKLSKIRQSAIKNNPDLAKQRDALRQSVNDSIRSSGVDPKKDVARLREIAKKLRAGDVKGEEQKALTKEYRKKREALLEARRKALSNEDIQASQKKFRDELLAAMKKEDPNTEDLIKQYNAAQRDLRKRMRDAAAAQKKGGGSGQPQGGGQ</sequence>
<accession>A0A5B8R7P8</accession>
<dbReference type="AlphaFoldDB" id="A0A5B8R7P8"/>